<keyword evidence="3" id="KW-1185">Reference proteome</keyword>
<evidence type="ECO:0000256" key="1">
    <source>
        <dbReference type="SAM" id="Phobius"/>
    </source>
</evidence>
<keyword evidence="1" id="KW-1133">Transmembrane helix</keyword>
<keyword evidence="1" id="KW-0812">Transmembrane</keyword>
<keyword evidence="1" id="KW-0472">Membrane</keyword>
<evidence type="ECO:0000313" key="2">
    <source>
        <dbReference type="EMBL" id="KXN65107.1"/>
    </source>
</evidence>
<protein>
    <recommendedName>
        <fullName evidence="4">G-protein coupled receptors family 1 profile domain-containing protein</fullName>
    </recommendedName>
</protein>
<name>A0A137NQR9_CONC2</name>
<dbReference type="Proteomes" id="UP000070444">
    <property type="component" value="Unassembled WGS sequence"/>
</dbReference>
<feature type="transmembrane region" description="Helical" evidence="1">
    <location>
        <begin position="151"/>
        <end position="174"/>
    </location>
</feature>
<gene>
    <name evidence="2" type="ORF">CONCODRAFT_13418</name>
</gene>
<sequence length="239" mass="26659">MSSPPSPPTPISKELRDGILINIGLSGGLGLIFNLLLSWVLIKKVAKKGAHGDIILCTFVAITDVFIRIGANLILGLLLSLLIFSGYSLGVLSIERFLLICFNITFPVYTWFILIFIAWGSQFTLAIMSLTQGLQILSKTETQCSALPQGIGYIFVSVAVIFSFISFFIVITSYCSIMITKFRQCLNQINLNVPKDQVYIELRSTATKSIINIVFFLIVYMPKYYVAVFEVTTGKKEQW</sequence>
<feature type="transmembrane region" description="Helical" evidence="1">
    <location>
        <begin position="210"/>
        <end position="229"/>
    </location>
</feature>
<feature type="transmembrane region" description="Helical" evidence="1">
    <location>
        <begin position="77"/>
        <end position="99"/>
    </location>
</feature>
<evidence type="ECO:0008006" key="4">
    <source>
        <dbReference type="Google" id="ProtNLM"/>
    </source>
</evidence>
<proteinExistence type="predicted"/>
<dbReference type="SUPFAM" id="SSF81321">
    <property type="entry name" value="Family A G protein-coupled receptor-like"/>
    <property type="match status" value="1"/>
</dbReference>
<organism evidence="2 3">
    <name type="scientific">Conidiobolus coronatus (strain ATCC 28846 / CBS 209.66 / NRRL 28638)</name>
    <name type="common">Delacroixia coronata</name>
    <dbReference type="NCBI Taxonomy" id="796925"/>
    <lineage>
        <taxon>Eukaryota</taxon>
        <taxon>Fungi</taxon>
        <taxon>Fungi incertae sedis</taxon>
        <taxon>Zoopagomycota</taxon>
        <taxon>Entomophthoromycotina</taxon>
        <taxon>Entomophthoromycetes</taxon>
        <taxon>Entomophthorales</taxon>
        <taxon>Ancylistaceae</taxon>
        <taxon>Conidiobolus</taxon>
    </lineage>
</organism>
<dbReference type="Gene3D" id="1.20.1070.10">
    <property type="entry name" value="Rhodopsin 7-helix transmembrane proteins"/>
    <property type="match status" value="1"/>
</dbReference>
<reference evidence="2 3" key="1">
    <citation type="journal article" date="2015" name="Genome Biol. Evol.">
        <title>Phylogenomic analyses indicate that early fungi evolved digesting cell walls of algal ancestors of land plants.</title>
        <authorList>
            <person name="Chang Y."/>
            <person name="Wang S."/>
            <person name="Sekimoto S."/>
            <person name="Aerts A.L."/>
            <person name="Choi C."/>
            <person name="Clum A."/>
            <person name="LaButti K.M."/>
            <person name="Lindquist E.A."/>
            <person name="Yee Ngan C."/>
            <person name="Ohm R.A."/>
            <person name="Salamov A.A."/>
            <person name="Grigoriev I.V."/>
            <person name="Spatafora J.W."/>
            <person name="Berbee M.L."/>
        </authorList>
    </citation>
    <scope>NUCLEOTIDE SEQUENCE [LARGE SCALE GENOMIC DNA]</scope>
    <source>
        <strain evidence="2 3">NRRL 28638</strain>
    </source>
</reference>
<evidence type="ECO:0000313" key="3">
    <source>
        <dbReference type="Proteomes" id="UP000070444"/>
    </source>
</evidence>
<dbReference type="AlphaFoldDB" id="A0A137NQR9"/>
<feature type="transmembrane region" description="Helical" evidence="1">
    <location>
        <begin position="20"/>
        <end position="42"/>
    </location>
</feature>
<dbReference type="EMBL" id="KQ964979">
    <property type="protein sequence ID" value="KXN65107.1"/>
    <property type="molecule type" value="Genomic_DNA"/>
</dbReference>
<accession>A0A137NQR9</accession>